<evidence type="ECO:0000259" key="9">
    <source>
        <dbReference type="PROSITE" id="PS50112"/>
    </source>
</evidence>
<dbReference type="InterPro" id="IPR009057">
    <property type="entry name" value="Homeodomain-like_sf"/>
</dbReference>
<evidence type="ECO:0000313" key="11">
    <source>
        <dbReference type="Proteomes" id="UP001378242"/>
    </source>
</evidence>
<evidence type="ECO:0000313" key="10">
    <source>
        <dbReference type="EMBL" id="MEL0616010.1"/>
    </source>
</evidence>
<dbReference type="PANTHER" id="PTHR32071">
    <property type="entry name" value="TRANSCRIPTIONAL REGULATORY PROTEIN"/>
    <property type="match status" value="1"/>
</dbReference>
<dbReference type="SUPFAM" id="SSF46689">
    <property type="entry name" value="Homeodomain-like"/>
    <property type="match status" value="1"/>
</dbReference>
<dbReference type="InterPro" id="IPR035965">
    <property type="entry name" value="PAS-like_dom_sf"/>
</dbReference>
<dbReference type="InterPro" id="IPR003593">
    <property type="entry name" value="AAA+_ATPase"/>
</dbReference>
<keyword evidence="6" id="KW-0804">Transcription</keyword>
<dbReference type="InterPro" id="IPR025943">
    <property type="entry name" value="Sigma_54_int_dom_ATP-bd_2"/>
</dbReference>
<dbReference type="InterPro" id="IPR025944">
    <property type="entry name" value="Sigma_54_int_dom_CS"/>
</dbReference>
<dbReference type="PROSITE" id="PS00676">
    <property type="entry name" value="SIGMA54_INTERACT_2"/>
    <property type="match status" value="1"/>
</dbReference>
<evidence type="ECO:0000256" key="3">
    <source>
        <dbReference type="ARBA" id="ARBA00022840"/>
    </source>
</evidence>
<dbReference type="NCBIfam" id="TIGR00229">
    <property type="entry name" value="sensory_box"/>
    <property type="match status" value="1"/>
</dbReference>
<dbReference type="CDD" id="cd00009">
    <property type="entry name" value="AAA"/>
    <property type="match status" value="1"/>
</dbReference>
<dbReference type="Gene3D" id="3.30.450.20">
    <property type="entry name" value="PAS domain"/>
    <property type="match status" value="1"/>
</dbReference>
<gene>
    <name evidence="10" type="ORF">V6243_04135</name>
</gene>
<evidence type="ECO:0000256" key="1">
    <source>
        <dbReference type="ARBA" id="ARBA00022741"/>
    </source>
</evidence>
<dbReference type="CDD" id="cd00130">
    <property type="entry name" value="PAS"/>
    <property type="match status" value="1"/>
</dbReference>
<dbReference type="Gene3D" id="1.10.10.60">
    <property type="entry name" value="Homeodomain-like"/>
    <property type="match status" value="1"/>
</dbReference>
<dbReference type="InterPro" id="IPR027417">
    <property type="entry name" value="P-loop_NTPase"/>
</dbReference>
<name>A0ABU9GCP0_COBMA</name>
<dbReference type="PROSITE" id="PS50045">
    <property type="entry name" value="SIGMA54_INTERACT_4"/>
    <property type="match status" value="1"/>
</dbReference>
<evidence type="ECO:0000256" key="4">
    <source>
        <dbReference type="ARBA" id="ARBA00023015"/>
    </source>
</evidence>
<dbReference type="InterPro" id="IPR000014">
    <property type="entry name" value="PAS"/>
</dbReference>
<keyword evidence="11" id="KW-1185">Reference proteome</keyword>
<dbReference type="EMBL" id="JBAKAP010000003">
    <property type="protein sequence ID" value="MEL0616010.1"/>
    <property type="molecule type" value="Genomic_DNA"/>
</dbReference>
<dbReference type="PROSITE" id="PS00688">
    <property type="entry name" value="SIGMA54_INTERACT_3"/>
    <property type="match status" value="1"/>
</dbReference>
<dbReference type="PANTHER" id="PTHR32071:SF57">
    <property type="entry name" value="C4-DICARBOXYLATE TRANSPORT TRANSCRIPTIONAL REGULATORY PROTEIN DCTD"/>
    <property type="match status" value="1"/>
</dbReference>
<dbReference type="InterPro" id="IPR002078">
    <property type="entry name" value="Sigma_54_int"/>
</dbReference>
<dbReference type="SUPFAM" id="SSF52540">
    <property type="entry name" value="P-loop containing nucleoside triphosphate hydrolases"/>
    <property type="match status" value="1"/>
</dbReference>
<dbReference type="Pfam" id="PF00158">
    <property type="entry name" value="Sigma54_activat"/>
    <property type="match status" value="1"/>
</dbReference>
<accession>A0ABU9GCP0</accession>
<dbReference type="InterPro" id="IPR030828">
    <property type="entry name" value="HTH_TyrR"/>
</dbReference>
<reference evidence="10 11" key="1">
    <citation type="submission" date="2024-02" db="EMBL/GenBank/DDBJ databases">
        <title>Bacteria isolated from the canopy kelp, Nereocystis luetkeana.</title>
        <authorList>
            <person name="Pfister C.A."/>
            <person name="Younker I.T."/>
            <person name="Light S.H."/>
        </authorList>
    </citation>
    <scope>NUCLEOTIDE SEQUENCE [LARGE SCALE GENOMIC DNA]</scope>
    <source>
        <strain evidence="10 11">TI.5.07</strain>
    </source>
</reference>
<evidence type="ECO:0000256" key="2">
    <source>
        <dbReference type="ARBA" id="ARBA00022797"/>
    </source>
</evidence>
<keyword evidence="4" id="KW-0805">Transcription regulation</keyword>
<keyword evidence="3" id="KW-0067">ATP-binding</keyword>
<dbReference type="Gene3D" id="1.10.8.60">
    <property type="match status" value="1"/>
</dbReference>
<evidence type="ECO:0000256" key="7">
    <source>
        <dbReference type="ARBA" id="ARBA00029500"/>
    </source>
</evidence>
<keyword evidence="2" id="KW-0058">Aromatic hydrocarbons catabolism</keyword>
<dbReference type="Proteomes" id="UP001378242">
    <property type="component" value="Unassembled WGS sequence"/>
</dbReference>
<comment type="caution">
    <text evidence="10">The sequence shown here is derived from an EMBL/GenBank/DDBJ whole genome shotgun (WGS) entry which is preliminary data.</text>
</comment>
<sequence>MQNVEQDLKLEAALALLERQSLEAVEVIDTRGEVIGVLTRQEVESAAERKERLARSNQRTLAAGPDGPPDTATDLLAEVPVQRVLDALHDGVYITDALGVTVAINQAYERITGLKRSDVLGRHMQELVRRGYISKSVSLEVIRDGKPVTLVQSLHDGRKILVSGLPMHARDGALSHVVTSVRDITELLRAKHAQEQLRQLHSLHETYSVNAGTDEQALELVTSEATAACFALAERVAATDVKVLIQGETGTGKTLLARYLHEHSERSAGVFLELNCAALPEGLLEAELFGYAPGAFTGANARGKQGLLDVANGGTLFLDEIGDLPLSLQAKLLKVVEEQRFMPVGGTELRRTNLRLLTASHHDLAARVREGRFREDLYYRLSVVPITLPPLRERRGEVIPLLRHYLGHFCQRHARVRHFDPEVLELLASHQWPGNIRELINLVERLVVTTDQTLITTDMLPAECLGPGGLAAPSAAATIPAGVRENHATLTQCTQALERELIHRALERHATTRAAASSLGINQSTLVKKMQKYAIRRQR</sequence>
<dbReference type="PROSITE" id="PS50112">
    <property type="entry name" value="PAS"/>
    <property type="match status" value="1"/>
</dbReference>
<evidence type="ECO:0000259" key="8">
    <source>
        <dbReference type="PROSITE" id="PS50045"/>
    </source>
</evidence>
<dbReference type="InterPro" id="IPR058031">
    <property type="entry name" value="AAA_lid_NorR"/>
</dbReference>
<dbReference type="PROSITE" id="PS00675">
    <property type="entry name" value="SIGMA54_INTERACT_1"/>
    <property type="match status" value="1"/>
</dbReference>
<dbReference type="Pfam" id="PF25601">
    <property type="entry name" value="AAA_lid_14"/>
    <property type="match status" value="1"/>
</dbReference>
<dbReference type="InterPro" id="IPR013767">
    <property type="entry name" value="PAS_fold"/>
</dbReference>
<keyword evidence="1" id="KW-0547">Nucleotide-binding</keyword>
<evidence type="ECO:0000256" key="5">
    <source>
        <dbReference type="ARBA" id="ARBA00023125"/>
    </source>
</evidence>
<dbReference type="RefSeq" id="WP_341541946.1">
    <property type="nucleotide sequence ID" value="NZ_JBAKAP010000003.1"/>
</dbReference>
<feature type="domain" description="PAS" evidence="9">
    <location>
        <begin position="77"/>
        <end position="128"/>
    </location>
</feature>
<dbReference type="SMART" id="SM00382">
    <property type="entry name" value="AAA"/>
    <property type="match status" value="1"/>
</dbReference>
<evidence type="ECO:0000256" key="6">
    <source>
        <dbReference type="ARBA" id="ARBA00023163"/>
    </source>
</evidence>
<dbReference type="Pfam" id="PF00989">
    <property type="entry name" value="PAS"/>
    <property type="match status" value="1"/>
</dbReference>
<dbReference type="SMART" id="SM00091">
    <property type="entry name" value="PAS"/>
    <property type="match status" value="1"/>
</dbReference>
<protein>
    <recommendedName>
        <fullName evidence="7">HTH-type transcriptional regulatory protein TyrR</fullName>
    </recommendedName>
</protein>
<proteinExistence type="predicted"/>
<dbReference type="InterPro" id="IPR025662">
    <property type="entry name" value="Sigma_54_int_dom_ATP-bd_1"/>
</dbReference>
<feature type="domain" description="Sigma-54 factor interaction" evidence="8">
    <location>
        <begin position="219"/>
        <end position="448"/>
    </location>
</feature>
<dbReference type="Pfam" id="PF18024">
    <property type="entry name" value="HTH_50"/>
    <property type="match status" value="1"/>
</dbReference>
<dbReference type="Gene3D" id="3.40.50.300">
    <property type="entry name" value="P-loop containing nucleotide triphosphate hydrolases"/>
    <property type="match status" value="1"/>
</dbReference>
<keyword evidence="5" id="KW-0238">DNA-binding</keyword>
<organism evidence="10 11">
    <name type="scientific">Cobetia marina</name>
    <name type="common">Deleya marina</name>
    <dbReference type="NCBI Taxonomy" id="28258"/>
    <lineage>
        <taxon>Bacteria</taxon>
        <taxon>Pseudomonadati</taxon>
        <taxon>Pseudomonadota</taxon>
        <taxon>Gammaproteobacteria</taxon>
        <taxon>Oceanospirillales</taxon>
        <taxon>Halomonadaceae</taxon>
        <taxon>Cobetia</taxon>
    </lineage>
</organism>
<dbReference type="SUPFAM" id="SSF55785">
    <property type="entry name" value="PYP-like sensor domain (PAS domain)"/>
    <property type="match status" value="1"/>
</dbReference>